<feature type="chain" id="PRO_5008146371" evidence="7">
    <location>
        <begin position="19"/>
        <end position="187"/>
    </location>
</feature>
<comment type="similarity">
    <text evidence="5">Belongs to the apyrase family.</text>
</comment>
<evidence type="ECO:0000256" key="6">
    <source>
        <dbReference type="PIRSR" id="PIRSR609283-1"/>
    </source>
</evidence>
<evidence type="ECO:0000256" key="3">
    <source>
        <dbReference type="ARBA" id="ARBA00022801"/>
    </source>
</evidence>
<evidence type="ECO:0000256" key="5">
    <source>
        <dbReference type="ARBA" id="ARBA00025738"/>
    </source>
</evidence>
<keyword evidence="3" id="KW-0378">Hydrolase</keyword>
<dbReference type="GO" id="GO:0030166">
    <property type="term" value="P:proteoglycan biosynthetic process"/>
    <property type="evidence" value="ECO:0007669"/>
    <property type="project" value="TreeGrafter"/>
</dbReference>
<protein>
    <submittedName>
        <fullName evidence="9">VDE domain-containing protein</fullName>
    </submittedName>
</protein>
<feature type="binding site" evidence="6">
    <location>
        <position position="166"/>
    </location>
    <ligand>
        <name>Ca(2+)</name>
        <dbReference type="ChEBI" id="CHEBI:29108"/>
    </ligand>
</feature>
<dbReference type="PANTHER" id="PTHR13023:SF3">
    <property type="entry name" value="SOLUBLE CALCIUM-ACTIVATED NUCLEOTIDASE 1"/>
    <property type="match status" value="1"/>
</dbReference>
<feature type="signal peptide" evidence="7">
    <location>
        <begin position="1"/>
        <end position="18"/>
    </location>
</feature>
<proteinExistence type="inferred from homology"/>
<sequence>MNLLIALTAFAAPGGAHSWVITPSGVVTHVDWTWYYKALRLKVGFSFPGYMIHESGQWSDVHEKWFFMPRMDNFTHMEPWVFLKDGPGNVTKGFKGEWMTVRENKLYVGGLGKEWTTPNGDLLNYNPMYVKVITPSGVVTHVDWTWYYKALRLKVGFSFPGYMIHESGQWSDVHEKWFFMPRSQTKN</sequence>
<evidence type="ECO:0000256" key="4">
    <source>
        <dbReference type="ARBA" id="ARBA00022837"/>
    </source>
</evidence>
<dbReference type="InterPro" id="IPR036258">
    <property type="entry name" value="Apyrase_sf"/>
</dbReference>
<dbReference type="PANTHER" id="PTHR13023">
    <property type="entry name" value="APYRASE"/>
    <property type="match status" value="1"/>
</dbReference>
<keyword evidence="4 6" id="KW-0106">Calcium</keyword>
<reference evidence="8" key="2">
    <citation type="submission" date="2014-05" db="EMBL/GenBank/DDBJ databases">
        <title>The genome and life-stage specific transcriptomes of Globodera pallida elucidate key aspects of plant parasitism by a cyst nematode.</title>
        <authorList>
            <person name="Cotton J.A."/>
            <person name="Lilley C.J."/>
            <person name="Jones L.M."/>
            <person name="Kikuchi T."/>
            <person name="Reid A.J."/>
            <person name="Thorpe P."/>
            <person name="Tsai I.J."/>
            <person name="Beasley H."/>
            <person name="Blok V."/>
            <person name="Cock P.J.A."/>
            <person name="Van den Akker S.E."/>
            <person name="Holroyd N."/>
            <person name="Hunt M."/>
            <person name="Mantelin S."/>
            <person name="Naghra H."/>
            <person name="Pain A."/>
            <person name="Palomares-Rius J.E."/>
            <person name="Zarowiecki M."/>
            <person name="Berriman M."/>
            <person name="Jones J.T."/>
            <person name="Urwin P.E."/>
        </authorList>
    </citation>
    <scope>NUCLEOTIDE SEQUENCE [LARGE SCALE GENOMIC DNA]</scope>
    <source>
        <strain evidence="8">Lindley</strain>
    </source>
</reference>
<evidence type="ECO:0000256" key="1">
    <source>
        <dbReference type="ARBA" id="ARBA00001913"/>
    </source>
</evidence>
<dbReference type="GO" id="GO:0004382">
    <property type="term" value="F:GDP phosphatase activity"/>
    <property type="evidence" value="ECO:0007669"/>
    <property type="project" value="TreeGrafter"/>
</dbReference>
<dbReference type="GO" id="GO:0005509">
    <property type="term" value="F:calcium ion binding"/>
    <property type="evidence" value="ECO:0007669"/>
    <property type="project" value="InterPro"/>
</dbReference>
<dbReference type="Pfam" id="PF06079">
    <property type="entry name" value="Apyrase"/>
    <property type="match status" value="2"/>
</dbReference>
<evidence type="ECO:0000256" key="7">
    <source>
        <dbReference type="SAM" id="SignalP"/>
    </source>
</evidence>
<evidence type="ECO:0000256" key="2">
    <source>
        <dbReference type="ARBA" id="ARBA00022723"/>
    </source>
</evidence>
<dbReference type="Gene3D" id="2.120.10.100">
    <property type="entry name" value="Apyrase"/>
    <property type="match status" value="2"/>
</dbReference>
<reference evidence="9" key="3">
    <citation type="submission" date="2016-06" db="UniProtKB">
        <authorList>
            <consortium name="WormBaseParasite"/>
        </authorList>
    </citation>
    <scope>IDENTIFICATION</scope>
</reference>
<dbReference type="InterPro" id="IPR009283">
    <property type="entry name" value="Apyrase"/>
</dbReference>
<feature type="binding site" evidence="6">
    <location>
        <position position="97"/>
    </location>
    <ligand>
        <name>Ca(2+)</name>
        <dbReference type="ChEBI" id="CHEBI:29108"/>
    </ligand>
</feature>
<dbReference type="Proteomes" id="UP000050741">
    <property type="component" value="Unassembled WGS sequence"/>
</dbReference>
<dbReference type="WBParaSite" id="GPLIN_000200400">
    <property type="protein sequence ID" value="GPLIN_000200400"/>
    <property type="gene ID" value="GPLIN_000200400"/>
</dbReference>
<comment type="cofactor">
    <cofactor evidence="1 6">
        <name>Ca(2+)</name>
        <dbReference type="ChEBI" id="CHEBI:29108"/>
    </cofactor>
</comment>
<keyword evidence="2 6" id="KW-0479">Metal-binding</keyword>
<reference evidence="8" key="1">
    <citation type="submission" date="2013-12" db="EMBL/GenBank/DDBJ databases">
        <authorList>
            <person name="Aslett M."/>
        </authorList>
    </citation>
    <scope>NUCLEOTIDE SEQUENCE [LARGE SCALE GENOMIC DNA]</scope>
    <source>
        <strain evidence="8">Lindley</strain>
    </source>
</reference>
<dbReference type="GO" id="GO:0045134">
    <property type="term" value="F:UDP phosphatase activity"/>
    <property type="evidence" value="ECO:0007669"/>
    <property type="project" value="TreeGrafter"/>
</dbReference>
<keyword evidence="8" id="KW-1185">Reference proteome</keyword>
<keyword evidence="7" id="KW-0732">Signal</keyword>
<evidence type="ECO:0000313" key="8">
    <source>
        <dbReference type="Proteomes" id="UP000050741"/>
    </source>
</evidence>
<dbReference type="AlphaFoldDB" id="A0A183BN19"/>
<evidence type="ECO:0000313" key="9">
    <source>
        <dbReference type="WBParaSite" id="GPLIN_000200400"/>
    </source>
</evidence>
<dbReference type="SUPFAM" id="SSF101887">
    <property type="entry name" value="Apyrase"/>
    <property type="match status" value="2"/>
</dbReference>
<organism evidence="8 9">
    <name type="scientific">Globodera pallida</name>
    <name type="common">Potato cyst nematode worm</name>
    <name type="synonym">Heterodera pallida</name>
    <dbReference type="NCBI Taxonomy" id="36090"/>
    <lineage>
        <taxon>Eukaryota</taxon>
        <taxon>Metazoa</taxon>
        <taxon>Ecdysozoa</taxon>
        <taxon>Nematoda</taxon>
        <taxon>Chromadorea</taxon>
        <taxon>Rhabditida</taxon>
        <taxon>Tylenchina</taxon>
        <taxon>Tylenchomorpha</taxon>
        <taxon>Tylenchoidea</taxon>
        <taxon>Heteroderidae</taxon>
        <taxon>Heteroderinae</taxon>
        <taxon>Globodera</taxon>
    </lineage>
</organism>
<accession>A0A183BN19</accession>
<name>A0A183BN19_GLOPA</name>